<name>A0A2P2KW87_RHIMU</name>
<dbReference type="EMBL" id="GGEC01029449">
    <property type="protein sequence ID" value="MBX09933.1"/>
    <property type="molecule type" value="Transcribed_RNA"/>
</dbReference>
<dbReference type="GO" id="GO:0000428">
    <property type="term" value="C:DNA-directed RNA polymerase complex"/>
    <property type="evidence" value="ECO:0007669"/>
    <property type="project" value="UniProtKB-KW"/>
</dbReference>
<organism evidence="1">
    <name type="scientific">Rhizophora mucronata</name>
    <name type="common">Asiatic mangrove</name>
    <dbReference type="NCBI Taxonomy" id="61149"/>
    <lineage>
        <taxon>Eukaryota</taxon>
        <taxon>Viridiplantae</taxon>
        <taxon>Streptophyta</taxon>
        <taxon>Embryophyta</taxon>
        <taxon>Tracheophyta</taxon>
        <taxon>Spermatophyta</taxon>
        <taxon>Magnoliopsida</taxon>
        <taxon>eudicotyledons</taxon>
        <taxon>Gunneridae</taxon>
        <taxon>Pentapetalae</taxon>
        <taxon>rosids</taxon>
        <taxon>fabids</taxon>
        <taxon>Malpighiales</taxon>
        <taxon>Rhizophoraceae</taxon>
        <taxon>Rhizophora</taxon>
    </lineage>
</organism>
<sequence>MPNCIIRTLATSAGEYGNRASMAIAIEQSLALNYAFQNNKQQL</sequence>
<keyword evidence="1" id="KW-0804">Transcription</keyword>
<proteinExistence type="predicted"/>
<keyword evidence="1" id="KW-0240">DNA-directed RNA polymerase</keyword>
<dbReference type="AlphaFoldDB" id="A0A2P2KW87"/>
<protein>
    <submittedName>
        <fullName evidence="1">DNA-directed RNA polymerase subunit</fullName>
    </submittedName>
</protein>
<evidence type="ECO:0000313" key="1">
    <source>
        <dbReference type="EMBL" id="MBX09933.1"/>
    </source>
</evidence>
<reference evidence="1" key="1">
    <citation type="submission" date="2018-02" db="EMBL/GenBank/DDBJ databases">
        <title>Rhizophora mucronata_Transcriptome.</title>
        <authorList>
            <person name="Meera S.P."/>
            <person name="Sreeshan A."/>
            <person name="Augustine A."/>
        </authorList>
    </citation>
    <scope>NUCLEOTIDE SEQUENCE</scope>
    <source>
        <tissue evidence="1">Leaf</tissue>
    </source>
</reference>
<accession>A0A2P2KW87</accession>